<comment type="caution">
    <text evidence="2">The sequence shown here is derived from an EMBL/GenBank/DDBJ whole genome shotgun (WGS) entry which is preliminary data.</text>
</comment>
<feature type="signal peptide" evidence="1">
    <location>
        <begin position="1"/>
        <end position="26"/>
    </location>
</feature>
<proteinExistence type="predicted"/>
<protein>
    <submittedName>
        <fullName evidence="2">Type IX secretion system membrane protein PorP/SprF</fullName>
    </submittedName>
</protein>
<dbReference type="Proteomes" id="UP000462014">
    <property type="component" value="Unassembled WGS sequence"/>
</dbReference>
<reference evidence="2 3" key="1">
    <citation type="submission" date="2019-12" db="EMBL/GenBank/DDBJ databases">
        <title>Mucilaginibacter sp. HMF7410 genome sequencing and assembly.</title>
        <authorList>
            <person name="Kang H."/>
            <person name="Cha I."/>
            <person name="Kim H."/>
            <person name="Joh K."/>
        </authorList>
    </citation>
    <scope>NUCLEOTIDE SEQUENCE [LARGE SCALE GENOMIC DNA]</scope>
    <source>
        <strain evidence="2 3">HMF7410</strain>
    </source>
</reference>
<organism evidence="2 3">
    <name type="scientific">Mucilaginibacter arboris</name>
    <dbReference type="NCBI Taxonomy" id="2682090"/>
    <lineage>
        <taxon>Bacteria</taxon>
        <taxon>Pseudomonadati</taxon>
        <taxon>Bacteroidota</taxon>
        <taxon>Sphingobacteriia</taxon>
        <taxon>Sphingobacteriales</taxon>
        <taxon>Sphingobacteriaceae</taxon>
        <taxon>Mucilaginibacter</taxon>
    </lineage>
</organism>
<dbReference type="Pfam" id="PF11751">
    <property type="entry name" value="PorP_SprF"/>
    <property type="match status" value="1"/>
</dbReference>
<evidence type="ECO:0000256" key="1">
    <source>
        <dbReference type="SAM" id="SignalP"/>
    </source>
</evidence>
<dbReference type="InterPro" id="IPR019861">
    <property type="entry name" value="PorP/SprF_Bacteroidetes"/>
</dbReference>
<dbReference type="EMBL" id="WPIK01000010">
    <property type="protein sequence ID" value="MVN22262.1"/>
    <property type="molecule type" value="Genomic_DNA"/>
</dbReference>
<accession>A0A7K1SY69</accession>
<name>A0A7K1SY69_9SPHI</name>
<sequence length="330" mass="35576">MKKSSFKTRKACLFVCFIICALNVKAQQEVQFSQYIFNGLYINPAAAGAKEDFYVHSFYRSQWTGVTGAPQSFSVAADGTINDEKVGLGILLAKDKIGAQNSLAAYANYAYRLQVGGSGNQRLSFGLGAGLVQSGIDGSKLNAGQDGDNVIPVGYQSTILPDARAGVLYTSESFFAGFSADNLVAKYMNRDKSLTVPIPNPHFYLTAGTVLSLNDDTRIKPSFLLKNASGTATSLDLNTFLILGDRFWIGGTYRTSLKLLSNSAYSSSFQNASAVVAQIEFFATSKLRIGYAFDYSMSAFSGFGNGSHELSLGIYLTKKGTQNFATSSYF</sequence>
<keyword evidence="1" id="KW-0732">Signal</keyword>
<dbReference type="NCBIfam" id="TIGR03519">
    <property type="entry name" value="T9SS_PorP_fam"/>
    <property type="match status" value="1"/>
</dbReference>
<evidence type="ECO:0000313" key="2">
    <source>
        <dbReference type="EMBL" id="MVN22262.1"/>
    </source>
</evidence>
<evidence type="ECO:0000313" key="3">
    <source>
        <dbReference type="Proteomes" id="UP000462014"/>
    </source>
</evidence>
<gene>
    <name evidence="2" type="ORF">GO621_12035</name>
</gene>
<keyword evidence="3" id="KW-1185">Reference proteome</keyword>
<feature type="chain" id="PRO_5029736892" evidence="1">
    <location>
        <begin position="27"/>
        <end position="330"/>
    </location>
</feature>
<dbReference type="AlphaFoldDB" id="A0A7K1SY69"/>
<dbReference type="RefSeq" id="WP_157567351.1">
    <property type="nucleotide sequence ID" value="NZ_WPIK01000010.1"/>
</dbReference>